<name>A0ABD7F9N1_9GAMM</name>
<feature type="compositionally biased region" description="Low complexity" evidence="1">
    <location>
        <begin position="14"/>
        <end position="32"/>
    </location>
</feature>
<feature type="region of interest" description="Disordered" evidence="1">
    <location>
        <begin position="14"/>
        <end position="45"/>
    </location>
</feature>
<reference evidence="2 3" key="1">
    <citation type="submission" date="2021-07" db="EMBL/GenBank/DDBJ databases">
        <title>FDA dAtabase for Regulatory Grade micrObial Sequences (FDA-ARGOS): Supporting development and validation of Infectious Disease Dx tests.</title>
        <authorList>
            <person name="Sproer C."/>
            <person name="Gronow S."/>
            <person name="Severitt S."/>
            <person name="Schroder I."/>
            <person name="Tallon L."/>
            <person name="Sadzewicz L."/>
            <person name="Zhao X."/>
            <person name="Boylan J."/>
            <person name="Ott S."/>
            <person name="Bowen H."/>
            <person name="Vavikolanu K."/>
            <person name="Mehta A."/>
            <person name="Aluvathingal J."/>
            <person name="Nadendla S."/>
            <person name="Lowell S."/>
            <person name="Myers T."/>
            <person name="Yan Y."/>
        </authorList>
    </citation>
    <scope>NUCLEOTIDE SEQUENCE [LARGE SCALE GENOMIC DNA]</scope>
    <source>
        <strain evidence="2 3">FDAARGOS_1401</strain>
        <plasmid evidence="2 3">unnamed</plasmid>
    </source>
</reference>
<protein>
    <submittedName>
        <fullName evidence="2">Uncharacterized protein</fullName>
    </submittedName>
</protein>
<evidence type="ECO:0000313" key="3">
    <source>
        <dbReference type="Proteomes" id="UP000827069"/>
    </source>
</evidence>
<dbReference type="AlphaFoldDB" id="A0ABD7F9N1"/>
<sequence>MVNSSSVDGFVATGSFAGASGDTSGTSGDTSGVELGSCCGSNLSS</sequence>
<geneLocation type="plasmid" evidence="2 3">
    <name>unnamed</name>
</geneLocation>
<organism evidence="2 3">
    <name type="scientific">Acinetobacter septicus</name>
    <dbReference type="NCBI Taxonomy" id="465797"/>
    <lineage>
        <taxon>Bacteria</taxon>
        <taxon>Pseudomonadati</taxon>
        <taxon>Pseudomonadota</taxon>
        <taxon>Gammaproteobacteria</taxon>
        <taxon>Moraxellales</taxon>
        <taxon>Moraxellaceae</taxon>
        <taxon>Acinetobacter</taxon>
    </lineage>
</organism>
<dbReference type="RefSeq" id="WP_155237305.1">
    <property type="nucleotide sequence ID" value="NZ_CP079899.1"/>
</dbReference>
<keyword evidence="2" id="KW-0614">Plasmid</keyword>
<evidence type="ECO:0000256" key="1">
    <source>
        <dbReference type="SAM" id="MobiDB-lite"/>
    </source>
</evidence>
<keyword evidence="3" id="KW-1185">Reference proteome</keyword>
<proteinExistence type="predicted"/>
<gene>
    <name evidence="2" type="ORF">I6L31_16665</name>
</gene>
<dbReference type="EMBL" id="CP079899">
    <property type="protein sequence ID" value="QXZ25102.1"/>
    <property type="molecule type" value="Genomic_DNA"/>
</dbReference>
<dbReference type="Proteomes" id="UP000827069">
    <property type="component" value="Plasmid unnamed"/>
</dbReference>
<evidence type="ECO:0000313" key="2">
    <source>
        <dbReference type="EMBL" id="QXZ25102.1"/>
    </source>
</evidence>
<accession>A0ABD7F9N1</accession>